<proteinExistence type="predicted"/>
<gene>
    <name evidence="2" type="ORF">CYME_CML020C</name>
</gene>
<dbReference type="OrthoDB" id="297643at2759"/>
<dbReference type="Pfam" id="PF24598">
    <property type="entry name" value="DOP1_C"/>
    <property type="match status" value="1"/>
</dbReference>
<name>M1VD65_CYAM1</name>
<feature type="domain" description="DOP1-like C-terminal" evidence="1">
    <location>
        <begin position="624"/>
        <end position="809"/>
    </location>
</feature>
<organism evidence="2 3">
    <name type="scientific">Cyanidioschyzon merolae (strain NIES-3377 / 10D)</name>
    <name type="common">Unicellular red alga</name>
    <dbReference type="NCBI Taxonomy" id="280699"/>
    <lineage>
        <taxon>Eukaryota</taxon>
        <taxon>Rhodophyta</taxon>
        <taxon>Bangiophyceae</taxon>
        <taxon>Cyanidiales</taxon>
        <taxon>Cyanidiaceae</taxon>
        <taxon>Cyanidioschyzon</taxon>
    </lineage>
</organism>
<dbReference type="HOGENOM" id="CLU_304487_0_0_1"/>
<dbReference type="RefSeq" id="XP_005536693.1">
    <property type="nucleotide sequence ID" value="XM_005536636.1"/>
</dbReference>
<reference evidence="2 3" key="2">
    <citation type="journal article" date="2007" name="BMC Biol.">
        <title>A 100%-complete sequence reveals unusually simple genomic features in the hot-spring red alga Cyanidioschyzon merolae.</title>
        <authorList>
            <person name="Nozaki H."/>
            <person name="Takano H."/>
            <person name="Misumi O."/>
            <person name="Terasawa K."/>
            <person name="Matsuzaki M."/>
            <person name="Maruyama S."/>
            <person name="Nishida K."/>
            <person name="Yagisawa F."/>
            <person name="Yoshida Y."/>
            <person name="Fujiwara T."/>
            <person name="Takio S."/>
            <person name="Tamura K."/>
            <person name="Chung S.J."/>
            <person name="Nakamura S."/>
            <person name="Kuroiwa H."/>
            <person name="Tanaka K."/>
            <person name="Sato N."/>
            <person name="Kuroiwa T."/>
        </authorList>
    </citation>
    <scope>NUCLEOTIDE SEQUENCE [LARGE SCALE GENOMIC DNA]</scope>
    <source>
        <strain evidence="2 3">10D</strain>
    </source>
</reference>
<sequence length="982" mass="107910">MNSELDQRDTAFSRDEFSLLLAEPALKSLEQRCTDSELREWLSLLVAHYRTTEYPEPRFLDDTLETLRRCIANAVEENREAQLPEGDIYDSAGETAGPLALELLLSSLDLIAKSVLKNAALEMPRDHGTSEASDRSAASKAAGKHASAVRSTASTALRLLSGLFSADDSRVGPATSDAPSESALHVLLHKLPCLLQLVADGYRANPALYRRCKSFVNSFLAEHLTAYSCALCIASADISEGNVLPTSASLGFLESIIKLSTGSDTVPPAVLCACISKLTTAIALEQAQQGQASSRNAGASQSILTDPSLSTLPRAGLALSEVASGKASNAPMANSKALAAEHRQSALQSREQRRVLAVFLAGVSAENLKRLQNLHGHALIVLQLWIDHIKPSDLAADEMLSAFSMLMDATIRYYREPVCPLLLLQAVQSFVYRCSSERAKYPLTFLDRIRAAIETVIGIAGEDWQPLGARDPQQTQHERSVRFAFSSLGLEFLTAYAIPLVEAVFREDKTMRRKLISAISVVALRILKAPSPEDPENTPPAIVRELTAALDPRLHSLGRGLDAMAYDCDIQIYADVAAGWRPCFEGDLQVAYKTRAALLIYKLLEPSMLDDFGNEVTESSESGGRSQWRVKDLQERLVSAFEDIAFFRFKNRMMLLLLGQSLGAIFRHSDSLQIALIGESSTRNQSQSVTTAALFQARDVSADEARSLRRIAFMLFHSRVGEFTSQSRSLLRRIESDWRKNDAKVSAACFLLLRVMLLRFPPEHLLGSRATLLSETLRILRGATGEPIAALGAIKFVDQLLLLNMPEFSYVLPMFLAIEPYADGFAPEPLLSRGIFAENEPFRKPAQSIGTLLPPYAVGQSAKRQGKPILVELAAGVEDFGDALPPEAGRPIRIDPQRFLRSRQNHLSVSAKETPQSSRSVSPTEALRALRSYALHLESSNEQRRCVYILALCYVRATRNQRRELDSDMNSTAFQVLLEGIV</sequence>
<dbReference type="AlphaFoldDB" id="M1VD65"/>
<dbReference type="Proteomes" id="UP000007014">
    <property type="component" value="Chromosome 12"/>
</dbReference>
<reference evidence="2 3" key="1">
    <citation type="journal article" date="2004" name="Nature">
        <title>Genome sequence of the ultrasmall unicellular red alga Cyanidioschyzon merolae 10D.</title>
        <authorList>
            <person name="Matsuzaki M."/>
            <person name="Misumi O."/>
            <person name="Shin-i T."/>
            <person name="Maruyama S."/>
            <person name="Takahara M."/>
            <person name="Miyagishima S."/>
            <person name="Mori T."/>
            <person name="Nishida K."/>
            <person name="Yagisawa F."/>
            <person name="Nishida K."/>
            <person name="Yoshida Y."/>
            <person name="Nishimura Y."/>
            <person name="Nakao S."/>
            <person name="Kobayashi T."/>
            <person name="Momoyama Y."/>
            <person name="Higashiyama T."/>
            <person name="Minoda A."/>
            <person name="Sano M."/>
            <person name="Nomoto H."/>
            <person name="Oishi K."/>
            <person name="Hayashi H."/>
            <person name="Ohta F."/>
            <person name="Nishizaka S."/>
            <person name="Haga S."/>
            <person name="Miura S."/>
            <person name="Morishita T."/>
            <person name="Kabeya Y."/>
            <person name="Terasawa K."/>
            <person name="Suzuki Y."/>
            <person name="Ishii Y."/>
            <person name="Asakawa S."/>
            <person name="Takano H."/>
            <person name="Ohta N."/>
            <person name="Kuroiwa H."/>
            <person name="Tanaka K."/>
            <person name="Shimizu N."/>
            <person name="Sugano S."/>
            <person name="Sato N."/>
            <person name="Nozaki H."/>
            <person name="Ogasawara N."/>
            <person name="Kohara Y."/>
            <person name="Kuroiwa T."/>
        </authorList>
    </citation>
    <scope>NUCLEOTIDE SEQUENCE [LARGE SCALE GENOMIC DNA]</scope>
    <source>
        <strain evidence="2 3">10D</strain>
    </source>
</reference>
<evidence type="ECO:0000313" key="3">
    <source>
        <dbReference type="Proteomes" id="UP000007014"/>
    </source>
</evidence>
<dbReference type="EMBL" id="AP006494">
    <property type="protein sequence ID" value="BAM80657.1"/>
    <property type="molecule type" value="Genomic_DNA"/>
</dbReference>
<dbReference type="Gramene" id="CML020CT">
    <property type="protein sequence ID" value="CML020CT"/>
    <property type="gene ID" value="CML020C"/>
</dbReference>
<accession>M1VD65</accession>
<dbReference type="KEGG" id="cme:CYME_CML020C"/>
<evidence type="ECO:0000313" key="2">
    <source>
        <dbReference type="EMBL" id="BAM80657.1"/>
    </source>
</evidence>
<dbReference type="GeneID" id="16994594"/>
<dbReference type="InterPro" id="IPR056457">
    <property type="entry name" value="DOP1_C"/>
</dbReference>
<protein>
    <recommendedName>
        <fullName evidence="1">DOP1-like C-terminal domain-containing protein</fullName>
    </recommendedName>
</protein>
<keyword evidence="3" id="KW-1185">Reference proteome</keyword>
<evidence type="ECO:0000259" key="1">
    <source>
        <dbReference type="Pfam" id="PF24598"/>
    </source>
</evidence>